<dbReference type="GO" id="GO:0015035">
    <property type="term" value="F:protein-disulfide reductase activity"/>
    <property type="evidence" value="ECO:0007669"/>
    <property type="project" value="InterPro"/>
</dbReference>
<comment type="caution">
    <text evidence="5">The sequence shown here is derived from an EMBL/GenBank/DDBJ whole genome shotgun (WGS) entry which is preliminary data.</text>
</comment>
<feature type="domain" description="Thioredoxin" evidence="4">
    <location>
        <begin position="1"/>
        <end position="72"/>
    </location>
</feature>
<accession>A0A5C5G569</accession>
<keyword evidence="1 3" id="KW-1015">Disulfide bond</keyword>
<dbReference type="InterPro" id="IPR005746">
    <property type="entry name" value="Thioredoxin"/>
</dbReference>
<evidence type="ECO:0000259" key="4">
    <source>
        <dbReference type="PROSITE" id="PS51352"/>
    </source>
</evidence>
<dbReference type="STRING" id="5288.A0A5C5G569"/>
<feature type="site" description="Contributes to redox potential value" evidence="2">
    <location>
        <position position="10"/>
    </location>
</feature>
<dbReference type="AlphaFoldDB" id="A0A5C5G569"/>
<dbReference type="Pfam" id="PF00085">
    <property type="entry name" value="Thioredoxin"/>
    <property type="match status" value="1"/>
</dbReference>
<dbReference type="CDD" id="cd02947">
    <property type="entry name" value="TRX_family"/>
    <property type="match status" value="1"/>
</dbReference>
<evidence type="ECO:0000256" key="2">
    <source>
        <dbReference type="PIRSR" id="PIRSR000077-1"/>
    </source>
</evidence>
<dbReference type="InterPro" id="IPR013766">
    <property type="entry name" value="Thioredoxin_domain"/>
</dbReference>
<dbReference type="EMBL" id="SOZI01000009">
    <property type="protein sequence ID" value="TNY23616.1"/>
    <property type="molecule type" value="Genomic_DNA"/>
</dbReference>
<name>A0A5C5G569_9BASI</name>
<dbReference type="Proteomes" id="UP000311382">
    <property type="component" value="Unassembled WGS sequence"/>
</dbReference>
<organism evidence="5 6">
    <name type="scientific">Rhodotorula diobovata</name>
    <dbReference type="NCBI Taxonomy" id="5288"/>
    <lineage>
        <taxon>Eukaryota</taxon>
        <taxon>Fungi</taxon>
        <taxon>Dikarya</taxon>
        <taxon>Basidiomycota</taxon>
        <taxon>Pucciniomycotina</taxon>
        <taxon>Microbotryomycetes</taxon>
        <taxon>Sporidiobolales</taxon>
        <taxon>Sporidiobolaceae</taxon>
        <taxon>Rhodotorula</taxon>
    </lineage>
</organism>
<evidence type="ECO:0000256" key="3">
    <source>
        <dbReference type="PIRSR" id="PIRSR000077-4"/>
    </source>
</evidence>
<evidence type="ECO:0000256" key="1">
    <source>
        <dbReference type="ARBA" id="ARBA00023157"/>
    </source>
</evidence>
<sequence length="72" mass="7904">IDFHAAWCGPCHAIAPVFEKLAAQYRGVTFAKVDVDKAQEIARAYKVTAMPTFAFVKGERKVHEVRGANAQA</sequence>
<dbReference type="Gene3D" id="3.40.30.10">
    <property type="entry name" value="Glutaredoxin"/>
    <property type="match status" value="1"/>
</dbReference>
<dbReference type="SUPFAM" id="SSF52833">
    <property type="entry name" value="Thioredoxin-like"/>
    <property type="match status" value="1"/>
</dbReference>
<dbReference type="PIRSF" id="PIRSF000077">
    <property type="entry name" value="Thioredoxin"/>
    <property type="match status" value="1"/>
</dbReference>
<keyword evidence="6" id="KW-1185">Reference proteome</keyword>
<dbReference type="PANTHER" id="PTHR46115">
    <property type="entry name" value="THIOREDOXIN-LIKE PROTEIN 1"/>
    <property type="match status" value="1"/>
</dbReference>
<reference evidence="5 6" key="1">
    <citation type="submission" date="2019-03" db="EMBL/GenBank/DDBJ databases">
        <title>Rhodosporidium diobovatum UCD-FST 08-225 genome sequencing, assembly, and annotation.</title>
        <authorList>
            <person name="Fakankun I.U."/>
            <person name="Fristensky B."/>
            <person name="Levin D.B."/>
        </authorList>
    </citation>
    <scope>NUCLEOTIDE SEQUENCE [LARGE SCALE GENOMIC DNA]</scope>
    <source>
        <strain evidence="5 6">UCD-FST 08-225</strain>
    </source>
</reference>
<keyword evidence="3" id="KW-0676">Redox-active center</keyword>
<feature type="site" description="Deprotonates C-terminal active site Cys" evidence="2">
    <location>
        <position position="2"/>
    </location>
</feature>
<feature type="active site" description="Nucleophile" evidence="2">
    <location>
        <position position="8"/>
    </location>
</feature>
<dbReference type="InterPro" id="IPR036249">
    <property type="entry name" value="Thioredoxin-like_sf"/>
</dbReference>
<feature type="non-terminal residue" evidence="5">
    <location>
        <position position="1"/>
    </location>
</feature>
<gene>
    <name evidence="5" type="ORF">DMC30DRAFT_347037</name>
</gene>
<evidence type="ECO:0000313" key="6">
    <source>
        <dbReference type="Proteomes" id="UP000311382"/>
    </source>
</evidence>
<protein>
    <submittedName>
        <fullName evidence="5">Thioredoxin-like protein</fullName>
    </submittedName>
</protein>
<feature type="active site" description="Nucleophile" evidence="2">
    <location>
        <position position="11"/>
    </location>
</feature>
<dbReference type="PROSITE" id="PS51352">
    <property type="entry name" value="THIOREDOXIN_2"/>
    <property type="match status" value="1"/>
</dbReference>
<proteinExistence type="predicted"/>
<dbReference type="OrthoDB" id="10263751at2759"/>
<feature type="disulfide bond" description="Redox-active" evidence="3">
    <location>
        <begin position="8"/>
        <end position="11"/>
    </location>
</feature>
<feature type="site" description="Contributes to redox potential value" evidence="2">
    <location>
        <position position="9"/>
    </location>
</feature>
<evidence type="ECO:0000313" key="5">
    <source>
        <dbReference type="EMBL" id="TNY23616.1"/>
    </source>
</evidence>